<dbReference type="Proteomes" id="UP000767446">
    <property type="component" value="Unassembled WGS sequence"/>
</dbReference>
<comment type="caution">
    <text evidence="4">The sequence shown here is derived from an EMBL/GenBank/DDBJ whole genome shotgun (WGS) entry which is preliminary data.</text>
</comment>
<protein>
    <submittedName>
        <fullName evidence="4">Glycosyltransferase family 4 protein</fullName>
    </submittedName>
</protein>
<name>A0A941JRK3_9CHRO</name>
<organism evidence="4 5">
    <name type="scientific">Gomphosphaeria aponina SAG 52.96 = DSM 107014</name>
    <dbReference type="NCBI Taxonomy" id="1521640"/>
    <lineage>
        <taxon>Bacteria</taxon>
        <taxon>Bacillati</taxon>
        <taxon>Cyanobacteriota</taxon>
        <taxon>Cyanophyceae</taxon>
        <taxon>Oscillatoriophycideae</taxon>
        <taxon>Chroococcales</taxon>
        <taxon>Gomphosphaeriaceae</taxon>
        <taxon>Gomphosphaeria</taxon>
    </lineage>
</organism>
<dbReference type="EMBL" id="JADQBC010000018">
    <property type="protein sequence ID" value="MBR8827051.1"/>
    <property type="molecule type" value="Genomic_DNA"/>
</dbReference>
<accession>A0A941JRK3</accession>
<keyword evidence="1" id="KW-0808">Transferase</keyword>
<sequence length="416" mass="46944">MKKEKNQNRCNENKKLTIITQFYPPDYAATGQLIAELASELSKLGVQVDIFTGQPGYVFDQEKKHSPPKYEMVGQVWVQRTRTSRLWPGRIRGRAFNGLFFTLRAGIHLLKPKNRPDVLLLTTEPPYLPILGYIVNFFLHIKYISLIYDIYPDVAVELKVVSQDNWVVVLWKWLNSQVWKRAERIIVLSATMKERVAAQYTGITAKLSVIHSWANPAEIKPMNKEENWFAKEFNLVDKFTVLYSGNLGRCHDLETILRVVAKLKDESINFVFIGHGVKLQFCQAQVKELGITNCQFLPYQDKSVLPYSLTACDLSLVSVERGTEGLVAPSKLYGILAAGKPVAVVCSPGCYLREMLAEAGCGEGFDNGDDEGLANFIRRLAADSELVKSLGNAGRQYLMENFTPEIIAKQYLAVLQ</sequence>
<evidence type="ECO:0000259" key="2">
    <source>
        <dbReference type="Pfam" id="PF00534"/>
    </source>
</evidence>
<evidence type="ECO:0000259" key="3">
    <source>
        <dbReference type="Pfam" id="PF13579"/>
    </source>
</evidence>
<evidence type="ECO:0000313" key="5">
    <source>
        <dbReference type="Proteomes" id="UP000767446"/>
    </source>
</evidence>
<gene>
    <name evidence="4" type="ORF">DSM107014_03940</name>
</gene>
<evidence type="ECO:0000256" key="1">
    <source>
        <dbReference type="ARBA" id="ARBA00022679"/>
    </source>
</evidence>
<reference evidence="4" key="1">
    <citation type="submission" date="2021-02" db="EMBL/GenBank/DDBJ databases">
        <title>Metagenome analyses of Stigonema ocellatum DSM 106950, Chlorogloea purpurea SAG 13.99 and Gomphosphaeria aponina DSM 107014.</title>
        <authorList>
            <person name="Marter P."/>
            <person name="Huang S."/>
        </authorList>
    </citation>
    <scope>NUCLEOTIDE SEQUENCE</scope>
    <source>
        <strain evidence="4">JP213</strain>
    </source>
</reference>
<dbReference type="Pfam" id="PF00534">
    <property type="entry name" value="Glycos_transf_1"/>
    <property type="match status" value="1"/>
</dbReference>
<dbReference type="Pfam" id="PF13579">
    <property type="entry name" value="Glyco_trans_4_4"/>
    <property type="match status" value="1"/>
</dbReference>
<dbReference type="CDD" id="cd03794">
    <property type="entry name" value="GT4_WbuB-like"/>
    <property type="match status" value="1"/>
</dbReference>
<dbReference type="SUPFAM" id="SSF53756">
    <property type="entry name" value="UDP-Glycosyltransferase/glycogen phosphorylase"/>
    <property type="match status" value="1"/>
</dbReference>
<dbReference type="GO" id="GO:0009103">
    <property type="term" value="P:lipopolysaccharide biosynthetic process"/>
    <property type="evidence" value="ECO:0007669"/>
    <property type="project" value="TreeGrafter"/>
</dbReference>
<dbReference type="InterPro" id="IPR028098">
    <property type="entry name" value="Glyco_trans_4-like_N"/>
</dbReference>
<dbReference type="PANTHER" id="PTHR46401:SF2">
    <property type="entry name" value="GLYCOSYLTRANSFERASE WBBK-RELATED"/>
    <property type="match status" value="1"/>
</dbReference>
<dbReference type="InterPro" id="IPR001296">
    <property type="entry name" value="Glyco_trans_1"/>
</dbReference>
<feature type="domain" description="Glycosyl transferase family 1" evidence="2">
    <location>
        <begin position="226"/>
        <end position="396"/>
    </location>
</feature>
<proteinExistence type="predicted"/>
<dbReference type="GO" id="GO:0016757">
    <property type="term" value="F:glycosyltransferase activity"/>
    <property type="evidence" value="ECO:0007669"/>
    <property type="project" value="InterPro"/>
</dbReference>
<feature type="domain" description="Glycosyltransferase subfamily 4-like N-terminal" evidence="3">
    <location>
        <begin position="33"/>
        <end position="210"/>
    </location>
</feature>
<evidence type="ECO:0000313" key="4">
    <source>
        <dbReference type="EMBL" id="MBR8827051.1"/>
    </source>
</evidence>
<dbReference type="AlphaFoldDB" id="A0A941JRK3"/>
<dbReference type="PANTHER" id="PTHR46401">
    <property type="entry name" value="GLYCOSYLTRANSFERASE WBBK-RELATED"/>
    <property type="match status" value="1"/>
</dbReference>
<dbReference type="Gene3D" id="3.40.50.2000">
    <property type="entry name" value="Glycogen Phosphorylase B"/>
    <property type="match status" value="2"/>
</dbReference>